<evidence type="ECO:0000313" key="4">
    <source>
        <dbReference type="Proteomes" id="UP000176631"/>
    </source>
</evidence>
<dbReference type="SUPFAM" id="SSF50630">
    <property type="entry name" value="Acid proteases"/>
    <property type="match status" value="1"/>
</dbReference>
<gene>
    <name evidence="3" type="ORF">A2172_01800</name>
</gene>
<dbReference type="AlphaFoldDB" id="A0A1G1W7J8"/>
<dbReference type="STRING" id="1802593.A2172_01800"/>
<accession>A0A1G1W7J8</accession>
<dbReference type="InterPro" id="IPR021109">
    <property type="entry name" value="Peptidase_aspartic_dom_sf"/>
</dbReference>
<organism evidence="3 4">
    <name type="scientific">Candidatus Woykebacteria bacterium RBG_13_40_15</name>
    <dbReference type="NCBI Taxonomy" id="1802593"/>
    <lineage>
        <taxon>Bacteria</taxon>
        <taxon>Candidatus Woykeibacteriota</taxon>
    </lineage>
</organism>
<sequence>MKTSSILGLNARTQLFAYKYNTKRGKNIADSKIQTARILEKVGVPHPEIYKKFKDPQDVFKFDWTSLPDKFALKPSRGMGGEGIIVVKKRLKDGGWLTTQKERVKIDDLKLHILDTLEGAYSMGNVPDVAFVQEYVGRAEAFRRWAFRGTPDIRIIVFNKVPVMAMLRLPTRESGGRANLHQGAIGVGIDIATGITTKAIWHGEQIVFKPGTERKLRGIKIPNWTAILETAVAAQIASGLGYAGVDIVLHPEKGPMVLELNAQPGLQIQLANMEGLKRRLERIDDLVVTDAEHGVRIAQLLFAGRYQDIQRMEEGIKTIGTKELVKIVAVDGTKEEIWAKVDTGAWRTSIDKTLAKRLGLLQRENVLWVKKVKTSMGVEKRPIINLRFYLAGRKIDTMASIANRGGLRRLMIIGRRDLTGFLVSTGGLNGQYE</sequence>
<evidence type="ECO:0000259" key="2">
    <source>
        <dbReference type="PROSITE" id="PS50975"/>
    </source>
</evidence>
<dbReference type="GO" id="GO:0005737">
    <property type="term" value="C:cytoplasm"/>
    <property type="evidence" value="ECO:0007669"/>
    <property type="project" value="TreeGrafter"/>
</dbReference>
<dbReference type="Gene3D" id="2.40.70.10">
    <property type="entry name" value="Acid Proteases"/>
    <property type="match status" value="1"/>
</dbReference>
<dbReference type="GO" id="GO:0018169">
    <property type="term" value="F:ribosomal S6-glutamic acid ligase activity"/>
    <property type="evidence" value="ECO:0007669"/>
    <property type="project" value="TreeGrafter"/>
</dbReference>
<dbReference type="EMBL" id="MHCP01000023">
    <property type="protein sequence ID" value="OGY23653.1"/>
    <property type="molecule type" value="Genomic_DNA"/>
</dbReference>
<reference evidence="3 4" key="1">
    <citation type="journal article" date="2016" name="Nat. Commun.">
        <title>Thousands of microbial genomes shed light on interconnected biogeochemical processes in an aquifer system.</title>
        <authorList>
            <person name="Anantharaman K."/>
            <person name="Brown C.T."/>
            <person name="Hug L.A."/>
            <person name="Sharon I."/>
            <person name="Castelle C.J."/>
            <person name="Probst A.J."/>
            <person name="Thomas B.C."/>
            <person name="Singh A."/>
            <person name="Wilkins M.J."/>
            <person name="Karaoz U."/>
            <person name="Brodie E.L."/>
            <person name="Williams K.H."/>
            <person name="Hubbard S.S."/>
            <person name="Banfield J.F."/>
        </authorList>
    </citation>
    <scope>NUCLEOTIDE SEQUENCE [LARGE SCALE GENOMIC DNA]</scope>
</reference>
<name>A0A1G1W7J8_9BACT</name>
<dbReference type="Pfam" id="PF14397">
    <property type="entry name" value="ATPgrasp_ST"/>
    <property type="match status" value="1"/>
</dbReference>
<comment type="caution">
    <text evidence="3">The sequence shown here is derived from an EMBL/GenBank/DDBJ whole genome shotgun (WGS) entry which is preliminary data.</text>
</comment>
<proteinExistence type="predicted"/>
<dbReference type="SUPFAM" id="SSF56059">
    <property type="entry name" value="Glutathione synthetase ATP-binding domain-like"/>
    <property type="match status" value="1"/>
</dbReference>
<dbReference type="GO" id="GO:0046872">
    <property type="term" value="F:metal ion binding"/>
    <property type="evidence" value="ECO:0007669"/>
    <property type="project" value="InterPro"/>
</dbReference>
<dbReference type="GO" id="GO:0009432">
    <property type="term" value="P:SOS response"/>
    <property type="evidence" value="ECO:0007669"/>
    <property type="project" value="TreeGrafter"/>
</dbReference>
<dbReference type="InterPro" id="IPR011761">
    <property type="entry name" value="ATP-grasp"/>
</dbReference>
<dbReference type="PANTHER" id="PTHR21621">
    <property type="entry name" value="RIBOSOMAL PROTEIN S6 MODIFICATION PROTEIN"/>
    <property type="match status" value="1"/>
</dbReference>
<dbReference type="Gene3D" id="3.30.470.20">
    <property type="entry name" value="ATP-grasp fold, B domain"/>
    <property type="match status" value="1"/>
</dbReference>
<dbReference type="InterPro" id="IPR039523">
    <property type="entry name" value="RimK-rel_E_lig_ATP-grasp"/>
</dbReference>
<dbReference type="Proteomes" id="UP000176631">
    <property type="component" value="Unassembled WGS sequence"/>
</dbReference>
<feature type="domain" description="ATP-grasp" evidence="2">
    <location>
        <begin position="36"/>
        <end position="289"/>
    </location>
</feature>
<dbReference type="GO" id="GO:0005524">
    <property type="term" value="F:ATP binding"/>
    <property type="evidence" value="ECO:0007669"/>
    <property type="project" value="UniProtKB-UniRule"/>
</dbReference>
<protein>
    <recommendedName>
        <fullName evidence="2">ATP-grasp domain-containing protein</fullName>
    </recommendedName>
</protein>
<keyword evidence="1" id="KW-0547">Nucleotide-binding</keyword>
<evidence type="ECO:0000313" key="3">
    <source>
        <dbReference type="EMBL" id="OGY23653.1"/>
    </source>
</evidence>
<dbReference type="PROSITE" id="PS50975">
    <property type="entry name" value="ATP_GRASP"/>
    <property type="match status" value="1"/>
</dbReference>
<keyword evidence="1" id="KW-0067">ATP-binding</keyword>
<dbReference type="PANTHER" id="PTHR21621:SF0">
    <property type="entry name" value="BETA-CITRYLGLUTAMATE SYNTHASE B-RELATED"/>
    <property type="match status" value="1"/>
</dbReference>
<evidence type="ECO:0000256" key="1">
    <source>
        <dbReference type="PROSITE-ProRule" id="PRU00409"/>
    </source>
</evidence>